<dbReference type="InterPro" id="IPR021994">
    <property type="entry name" value="DUF3592"/>
</dbReference>
<keyword evidence="1" id="KW-1133">Transmembrane helix</keyword>
<proteinExistence type="predicted"/>
<protein>
    <recommendedName>
        <fullName evidence="2">DUF3592 domain-containing protein</fullName>
    </recommendedName>
</protein>
<evidence type="ECO:0000313" key="3">
    <source>
        <dbReference type="EMBL" id="GCE21671.1"/>
    </source>
</evidence>
<evidence type="ECO:0000259" key="2">
    <source>
        <dbReference type="Pfam" id="PF12158"/>
    </source>
</evidence>
<dbReference type="Pfam" id="PF12158">
    <property type="entry name" value="DUF3592"/>
    <property type="match status" value="1"/>
</dbReference>
<comment type="caution">
    <text evidence="3">The sequence shown here is derived from an EMBL/GenBank/DDBJ whole genome shotgun (WGS) entry which is preliminary data.</text>
</comment>
<dbReference type="AlphaFoldDB" id="A0A402ARE1"/>
<keyword evidence="1" id="KW-0472">Membrane</keyword>
<feature type="domain" description="DUF3592" evidence="2">
    <location>
        <begin position="47"/>
        <end position="120"/>
    </location>
</feature>
<gene>
    <name evidence="3" type="ORF">KDK_54710</name>
</gene>
<organism evidence="3 4">
    <name type="scientific">Dictyobacter kobayashii</name>
    <dbReference type="NCBI Taxonomy" id="2014872"/>
    <lineage>
        <taxon>Bacteria</taxon>
        <taxon>Bacillati</taxon>
        <taxon>Chloroflexota</taxon>
        <taxon>Ktedonobacteria</taxon>
        <taxon>Ktedonobacterales</taxon>
        <taxon>Dictyobacteraceae</taxon>
        <taxon>Dictyobacter</taxon>
    </lineage>
</organism>
<dbReference type="EMBL" id="BIFS01000001">
    <property type="protein sequence ID" value="GCE21671.1"/>
    <property type="molecule type" value="Genomic_DNA"/>
</dbReference>
<feature type="transmembrane region" description="Helical" evidence="1">
    <location>
        <begin position="121"/>
        <end position="151"/>
    </location>
</feature>
<keyword evidence="1" id="KW-0812">Transmembrane</keyword>
<feature type="transmembrane region" description="Helical" evidence="1">
    <location>
        <begin position="12"/>
        <end position="36"/>
    </location>
</feature>
<evidence type="ECO:0000256" key="1">
    <source>
        <dbReference type="SAM" id="Phobius"/>
    </source>
</evidence>
<reference evidence="4" key="1">
    <citation type="submission" date="2018-12" db="EMBL/GenBank/DDBJ databases">
        <title>Tengunoibacter tsumagoiensis gen. nov., sp. nov., Dictyobacter kobayashii sp. nov., D. alpinus sp. nov., and D. joshuensis sp. nov. and description of Dictyobacteraceae fam. nov. within the order Ktedonobacterales isolated from Tengu-no-mugimeshi.</title>
        <authorList>
            <person name="Wang C.M."/>
            <person name="Zheng Y."/>
            <person name="Sakai Y."/>
            <person name="Toyoda A."/>
            <person name="Minakuchi Y."/>
            <person name="Abe K."/>
            <person name="Yokota A."/>
            <person name="Yabe S."/>
        </authorList>
    </citation>
    <scope>NUCLEOTIDE SEQUENCE [LARGE SCALE GENOMIC DNA]</scope>
    <source>
        <strain evidence="4">Uno11</strain>
    </source>
</reference>
<dbReference type="Proteomes" id="UP000287188">
    <property type="component" value="Unassembled WGS sequence"/>
</dbReference>
<evidence type="ECO:0000313" key="4">
    <source>
        <dbReference type="Proteomes" id="UP000287188"/>
    </source>
</evidence>
<keyword evidence="4" id="KW-1185">Reference proteome</keyword>
<sequence length="162" mass="17530">MYRRRYRGRQNPLLAGLILFFIGFIFVIVAAVFLFINQAFLAGAVSTTGRIVACTYSVDSGPAAISLANSTCQPTVTFTTQSGQEITFTSSFSSSSYNKGDNVQVSYHPNHPADARISDFIALWLFPLIFGGVGALLWLIGACLIGIPLLFRLTLVQAANGR</sequence>
<accession>A0A402ARE1</accession>
<name>A0A402ARE1_9CHLR</name>